<dbReference type="PANTHER" id="PTHR24067">
    <property type="entry name" value="UBIQUITIN-CONJUGATING ENZYME E2"/>
    <property type="match status" value="1"/>
</dbReference>
<dbReference type="InterPro" id="IPR050113">
    <property type="entry name" value="Ub_conjugating_enzyme"/>
</dbReference>
<evidence type="ECO:0000259" key="1">
    <source>
        <dbReference type="PROSITE" id="PS50127"/>
    </source>
</evidence>
<gene>
    <name evidence="2" type="ORF">OFLC_LOCUS7160</name>
</gene>
<dbReference type="PROSITE" id="PS50127">
    <property type="entry name" value="UBC_2"/>
    <property type="match status" value="1"/>
</dbReference>
<reference evidence="4" key="1">
    <citation type="submission" date="2016-06" db="UniProtKB">
        <authorList>
            <consortium name="WormBaseParasite"/>
        </authorList>
    </citation>
    <scope>IDENTIFICATION</scope>
</reference>
<dbReference type="FunFam" id="3.10.110.10:FF:000086">
    <property type="entry name" value="Ubiquitin-conjugating enzyme E2 J1"/>
    <property type="match status" value="1"/>
</dbReference>
<evidence type="ECO:0000313" key="3">
    <source>
        <dbReference type="Proteomes" id="UP000267606"/>
    </source>
</evidence>
<proteinExistence type="predicted"/>
<dbReference type="Pfam" id="PF00179">
    <property type="entry name" value="UQ_con"/>
    <property type="match status" value="1"/>
</dbReference>
<dbReference type="GO" id="GO:0032446">
    <property type="term" value="P:protein modification by small protein conjugation"/>
    <property type="evidence" value="ECO:0007669"/>
    <property type="project" value="UniProtKB-ARBA"/>
</dbReference>
<dbReference type="WBParaSite" id="OFLC_0000715801-mRNA-1">
    <property type="protein sequence ID" value="OFLC_0000715801-mRNA-1"/>
    <property type="gene ID" value="OFLC_0000715801"/>
</dbReference>
<evidence type="ECO:0000313" key="2">
    <source>
        <dbReference type="EMBL" id="VDO49618.1"/>
    </source>
</evidence>
<accession>A0A183HI47</accession>
<dbReference type="SMART" id="SM00212">
    <property type="entry name" value="UBCc"/>
    <property type="match status" value="1"/>
</dbReference>
<dbReference type="CDD" id="cd23799">
    <property type="entry name" value="UBCc_UBE2J"/>
    <property type="match status" value="1"/>
</dbReference>
<dbReference type="AlphaFoldDB" id="A0A183HI47"/>
<evidence type="ECO:0000313" key="4">
    <source>
        <dbReference type="WBParaSite" id="OFLC_0000715801-mRNA-1"/>
    </source>
</evidence>
<dbReference type="SUPFAM" id="SSF54495">
    <property type="entry name" value="UBC-like"/>
    <property type="match status" value="1"/>
</dbReference>
<sequence>MKEAIELRNPTDMYYAQPLEDNLFEWHFTVRGPKDTDFEGGIYHGRILLPIDYPMKPPSVIMLTPNGRFQLNQKICLSISGHHPESWQPSWSIRTALLALIGFMPTHAAGALGSLEYPPDERRKLAKRYRFFFLMFIL</sequence>
<dbReference type="InterPro" id="IPR000608">
    <property type="entry name" value="UBC"/>
</dbReference>
<dbReference type="EMBL" id="UZAJ01007289">
    <property type="protein sequence ID" value="VDO49618.1"/>
    <property type="molecule type" value="Genomic_DNA"/>
</dbReference>
<name>A0A183HI47_9BILA</name>
<dbReference type="Proteomes" id="UP000267606">
    <property type="component" value="Unassembled WGS sequence"/>
</dbReference>
<dbReference type="STRING" id="387005.A0A183HI47"/>
<organism evidence="4">
    <name type="scientific">Onchocerca flexuosa</name>
    <dbReference type="NCBI Taxonomy" id="387005"/>
    <lineage>
        <taxon>Eukaryota</taxon>
        <taxon>Metazoa</taxon>
        <taxon>Ecdysozoa</taxon>
        <taxon>Nematoda</taxon>
        <taxon>Chromadorea</taxon>
        <taxon>Rhabditida</taxon>
        <taxon>Spirurina</taxon>
        <taxon>Spiruromorpha</taxon>
        <taxon>Filarioidea</taxon>
        <taxon>Onchocercidae</taxon>
        <taxon>Onchocerca</taxon>
    </lineage>
</organism>
<reference evidence="2 3" key="2">
    <citation type="submission" date="2018-11" db="EMBL/GenBank/DDBJ databases">
        <authorList>
            <consortium name="Pathogen Informatics"/>
        </authorList>
    </citation>
    <scope>NUCLEOTIDE SEQUENCE [LARGE SCALE GENOMIC DNA]</scope>
</reference>
<feature type="domain" description="UBC core" evidence="1">
    <location>
        <begin position="1"/>
        <end position="138"/>
    </location>
</feature>
<dbReference type="Gene3D" id="3.10.110.10">
    <property type="entry name" value="Ubiquitin Conjugating Enzyme"/>
    <property type="match status" value="1"/>
</dbReference>
<dbReference type="InterPro" id="IPR016135">
    <property type="entry name" value="UBQ-conjugating_enzyme/RWD"/>
</dbReference>
<keyword evidence="3" id="KW-1185">Reference proteome</keyword>
<protein>
    <submittedName>
        <fullName evidence="4">UBIQUITIN_CONJUGAT_2 domain-containing protein</fullName>
    </submittedName>
</protein>